<dbReference type="Proteomes" id="UP000263595">
    <property type="component" value="Unassembled WGS sequence"/>
</dbReference>
<dbReference type="RefSeq" id="WP_119144125.1">
    <property type="nucleotide sequence ID" value="NZ_CBCSFL010000001.1"/>
</dbReference>
<dbReference type="Gene3D" id="2.102.10.10">
    <property type="entry name" value="Rieske [2Fe-2S] iron-sulphur domain"/>
    <property type="match status" value="1"/>
</dbReference>
<dbReference type="Gene3D" id="3.30.390.30">
    <property type="match status" value="1"/>
</dbReference>
<dbReference type="GO" id="GO:0046872">
    <property type="term" value="F:metal ion binding"/>
    <property type="evidence" value="ECO:0007669"/>
    <property type="project" value="UniProtKB-KW"/>
</dbReference>
<evidence type="ECO:0000256" key="8">
    <source>
        <dbReference type="ARBA" id="ARBA00023014"/>
    </source>
</evidence>
<evidence type="ECO:0000256" key="2">
    <source>
        <dbReference type="ARBA" id="ARBA00022630"/>
    </source>
</evidence>
<dbReference type="SUPFAM" id="SSF51905">
    <property type="entry name" value="FAD/NAD(P)-binding domain"/>
    <property type="match status" value="2"/>
</dbReference>
<evidence type="ECO:0000256" key="6">
    <source>
        <dbReference type="ARBA" id="ARBA00023002"/>
    </source>
</evidence>
<dbReference type="SUPFAM" id="SSF50022">
    <property type="entry name" value="ISP domain"/>
    <property type="match status" value="1"/>
</dbReference>
<dbReference type="PANTHER" id="PTHR43557">
    <property type="entry name" value="APOPTOSIS-INDUCING FACTOR 1"/>
    <property type="match status" value="1"/>
</dbReference>
<evidence type="ECO:0000259" key="9">
    <source>
        <dbReference type="PROSITE" id="PS51296"/>
    </source>
</evidence>
<evidence type="ECO:0000313" key="10">
    <source>
        <dbReference type="EMBL" id="SYX91712.1"/>
    </source>
</evidence>
<reference evidence="11" key="1">
    <citation type="submission" date="2018-08" db="EMBL/GenBank/DDBJ databases">
        <authorList>
            <person name="Blom J."/>
        </authorList>
    </citation>
    <scope>NUCLEOTIDE SEQUENCE [LARGE SCALE GENOMIC DNA]</scope>
    <source>
        <strain evidence="11">CCOS 865</strain>
    </source>
</reference>
<keyword evidence="5" id="KW-0274">FAD</keyword>
<dbReference type="EMBL" id="UNOZ01000030">
    <property type="protein sequence ID" value="SYX91712.1"/>
    <property type="molecule type" value="Genomic_DNA"/>
</dbReference>
<evidence type="ECO:0000256" key="1">
    <source>
        <dbReference type="ARBA" id="ARBA00001974"/>
    </source>
</evidence>
<dbReference type="AlphaFoldDB" id="A0A383RXF1"/>
<evidence type="ECO:0000256" key="5">
    <source>
        <dbReference type="ARBA" id="ARBA00022827"/>
    </source>
</evidence>
<dbReference type="InterPro" id="IPR017941">
    <property type="entry name" value="Rieske_2Fe-2S"/>
</dbReference>
<dbReference type="Gene3D" id="3.50.50.60">
    <property type="entry name" value="FAD/NAD(P)-binding domain"/>
    <property type="match status" value="2"/>
</dbReference>
<evidence type="ECO:0000313" key="11">
    <source>
        <dbReference type="Proteomes" id="UP000263595"/>
    </source>
</evidence>
<sequence length="513" mass="55507">MSLHAVVRLEQLAEHQPQRVQAGSEELVLIRQGERVLAFQANCPHAGAPLEEGVVCAGMLICPWHRAAFAVDDGVVCEPPALADLRRYPTQVQDGQVWVDDQALPAIQPPRHADARCFVVVGAGAAGSAAVATLLAHGFGGRLVWIDQERPAAYDRTALSKFVIAGEMPPDEVPALLDADDLRRGQLERVYAKVRLLDAGKRQIVLSDNQRIKYDHALLATGGKPVRPDIPGAQLAGVCVLRSREDAAHLLDAAEPGQAVVIVGDGFIGLEAASALHQYGLQVHVVSRHAFPLGKQLGERIGRSIKALHERKGVVFHGPTEVSRFEGDDQVTGVLLANGERLATSLVLLGTGVTPATACVKGMPLADDDSLPVDAHMQAAEGLWAAGDVATFPLSGHAVRIEHWRLAQQQAVIAAANMLGERRRYDDVPYFWTYQHGRTYEVLGHARSWNRIEYVGEPEKGDFIALQCVDDQVEAVIAMGYGRAMGVLSQRMKRPLSSKDAREVIDAWPELAG</sequence>
<protein>
    <submittedName>
        <fullName evidence="10">Apoptosis-inducing factor 3</fullName>
        <ecNumber evidence="10">1.-.-.-</ecNumber>
    </submittedName>
</protein>
<accession>A0A383RXF1</accession>
<keyword evidence="8" id="KW-0411">Iron-sulfur</keyword>
<dbReference type="Pfam" id="PF00355">
    <property type="entry name" value="Rieske"/>
    <property type="match status" value="1"/>
</dbReference>
<dbReference type="PRINTS" id="PR00368">
    <property type="entry name" value="FADPNR"/>
</dbReference>
<keyword evidence="3" id="KW-0001">2Fe-2S</keyword>
<evidence type="ECO:0000256" key="4">
    <source>
        <dbReference type="ARBA" id="ARBA00022723"/>
    </source>
</evidence>
<gene>
    <name evidence="10" type="ORF">CCOS865_03992</name>
</gene>
<dbReference type="PRINTS" id="PR00411">
    <property type="entry name" value="PNDRDTASEI"/>
</dbReference>
<dbReference type="GO" id="GO:0005737">
    <property type="term" value="C:cytoplasm"/>
    <property type="evidence" value="ECO:0007669"/>
    <property type="project" value="TreeGrafter"/>
</dbReference>
<dbReference type="InterPro" id="IPR050446">
    <property type="entry name" value="FAD-oxidoreductase/Apoptosis"/>
</dbReference>
<dbReference type="EC" id="1.-.-.-" evidence="10"/>
<keyword evidence="4" id="KW-0479">Metal-binding</keyword>
<keyword evidence="6 10" id="KW-0560">Oxidoreductase</keyword>
<dbReference type="SUPFAM" id="SSF55424">
    <property type="entry name" value="FAD/NAD-linked reductases, dimerisation (C-terminal) domain"/>
    <property type="match status" value="1"/>
</dbReference>
<dbReference type="GO" id="GO:0016651">
    <property type="term" value="F:oxidoreductase activity, acting on NAD(P)H"/>
    <property type="evidence" value="ECO:0007669"/>
    <property type="project" value="TreeGrafter"/>
</dbReference>
<dbReference type="InterPro" id="IPR023753">
    <property type="entry name" value="FAD/NAD-binding_dom"/>
</dbReference>
<dbReference type="GO" id="GO:0051537">
    <property type="term" value="F:2 iron, 2 sulfur cluster binding"/>
    <property type="evidence" value="ECO:0007669"/>
    <property type="project" value="UniProtKB-KW"/>
</dbReference>
<evidence type="ECO:0000256" key="3">
    <source>
        <dbReference type="ARBA" id="ARBA00022714"/>
    </source>
</evidence>
<evidence type="ECO:0000256" key="7">
    <source>
        <dbReference type="ARBA" id="ARBA00023004"/>
    </source>
</evidence>
<proteinExistence type="predicted"/>
<dbReference type="InterPro" id="IPR036922">
    <property type="entry name" value="Rieske_2Fe-2S_sf"/>
</dbReference>
<dbReference type="InterPro" id="IPR036188">
    <property type="entry name" value="FAD/NAD-bd_sf"/>
</dbReference>
<dbReference type="Pfam" id="PF07992">
    <property type="entry name" value="Pyr_redox_2"/>
    <property type="match status" value="1"/>
</dbReference>
<dbReference type="PANTHER" id="PTHR43557:SF2">
    <property type="entry name" value="RIESKE DOMAIN-CONTAINING PROTEIN-RELATED"/>
    <property type="match status" value="1"/>
</dbReference>
<keyword evidence="2" id="KW-0285">Flavoprotein</keyword>
<comment type="cofactor">
    <cofactor evidence="1">
        <name>FAD</name>
        <dbReference type="ChEBI" id="CHEBI:57692"/>
    </cofactor>
</comment>
<name>A0A383RXF1_9PSED</name>
<feature type="domain" description="Rieske" evidence="9">
    <location>
        <begin position="4"/>
        <end position="99"/>
    </location>
</feature>
<dbReference type="PROSITE" id="PS51296">
    <property type="entry name" value="RIESKE"/>
    <property type="match status" value="1"/>
</dbReference>
<dbReference type="InterPro" id="IPR016156">
    <property type="entry name" value="FAD/NAD-linked_Rdtase_dimer_sf"/>
</dbReference>
<organism evidence="10 11">
    <name type="scientific">Pseudomonas reidholzensis</name>
    <dbReference type="NCBI Taxonomy" id="1785162"/>
    <lineage>
        <taxon>Bacteria</taxon>
        <taxon>Pseudomonadati</taxon>
        <taxon>Pseudomonadota</taxon>
        <taxon>Gammaproteobacteria</taxon>
        <taxon>Pseudomonadales</taxon>
        <taxon>Pseudomonadaceae</taxon>
        <taxon>Pseudomonas</taxon>
    </lineage>
</organism>
<keyword evidence="7" id="KW-0408">Iron</keyword>
<keyword evidence="11" id="KW-1185">Reference proteome</keyword>
<dbReference type="OrthoDB" id="9800167at2"/>